<keyword evidence="1" id="KW-0732">Signal</keyword>
<proteinExistence type="predicted"/>
<protein>
    <recommendedName>
        <fullName evidence="4">Lipoprotein</fullName>
    </recommendedName>
</protein>
<evidence type="ECO:0000256" key="1">
    <source>
        <dbReference type="SAM" id="SignalP"/>
    </source>
</evidence>
<feature type="signal peptide" evidence="1">
    <location>
        <begin position="1"/>
        <end position="25"/>
    </location>
</feature>
<evidence type="ECO:0000313" key="3">
    <source>
        <dbReference type="Proteomes" id="UP000032278"/>
    </source>
</evidence>
<reference evidence="2 3" key="1">
    <citation type="submission" date="2013-11" db="EMBL/GenBank/DDBJ databases">
        <authorList>
            <person name="da Piedade I."/>
            <person name="Tang M.H.E."/>
            <person name="Bojesen A.M."/>
        </authorList>
    </citation>
    <scope>NUCLEOTIDE SEQUENCE [LARGE SCALE GENOMIC DNA]</scope>
    <source>
        <strain evidence="2 3">Sz4is</strain>
    </source>
</reference>
<sequence length="160" mass="18479">MKKNFKLLIALVSAICICFSLSACSGNNKKADREVKLIGFDEIEKEYLQALKNLNWPEGYVLPDKLVGETAEQFQVGYGETRASMLWECAWQKEWLEYYRTDTTRANKAIKELEKAPDMLYMSPQKCDDATRRYFKDNLDKAKLGDPSGFEENIRLNCPE</sequence>
<organism evidence="2 3">
    <name type="scientific">Streptococcus equi subsp. zooepidemicus Sz4is</name>
    <dbReference type="NCBI Taxonomy" id="1381082"/>
    <lineage>
        <taxon>Bacteria</taxon>
        <taxon>Bacillati</taxon>
        <taxon>Bacillota</taxon>
        <taxon>Bacilli</taxon>
        <taxon>Lactobacillales</taxon>
        <taxon>Streptococcaceae</taxon>
        <taxon>Streptococcus</taxon>
    </lineage>
</organism>
<evidence type="ECO:0008006" key="4">
    <source>
        <dbReference type="Google" id="ProtNLM"/>
    </source>
</evidence>
<dbReference type="Proteomes" id="UP000032278">
    <property type="component" value="Unassembled WGS sequence"/>
</dbReference>
<gene>
    <name evidence="2" type="ORF">AT55_01548</name>
</gene>
<comment type="caution">
    <text evidence="2">The sequence shown here is derived from an EMBL/GenBank/DDBJ whole genome shotgun (WGS) entry which is preliminary data.</text>
</comment>
<dbReference type="RefSeq" id="WP_043037408.1">
    <property type="nucleotide sequence ID" value="NZ_JAUE01000078.1"/>
</dbReference>
<feature type="chain" id="PRO_5043643766" description="Lipoprotein" evidence="1">
    <location>
        <begin position="26"/>
        <end position="160"/>
    </location>
</feature>
<dbReference type="EMBL" id="JAUE01000078">
    <property type="protein sequence ID" value="KIS15515.1"/>
    <property type="molecule type" value="Genomic_DNA"/>
</dbReference>
<dbReference type="PROSITE" id="PS51257">
    <property type="entry name" value="PROKAR_LIPOPROTEIN"/>
    <property type="match status" value="1"/>
</dbReference>
<name>A0AAW3GJH6_STRSZ</name>
<accession>A0AAW3GJH6</accession>
<dbReference type="AlphaFoldDB" id="A0AAW3GJH6"/>
<evidence type="ECO:0000313" key="2">
    <source>
        <dbReference type="EMBL" id="KIS15515.1"/>
    </source>
</evidence>